<dbReference type="EMBL" id="MFKW01000071">
    <property type="protein sequence ID" value="OGG49567.1"/>
    <property type="molecule type" value="Genomic_DNA"/>
</dbReference>
<evidence type="ECO:0000256" key="1">
    <source>
        <dbReference type="ARBA" id="ARBA00022763"/>
    </source>
</evidence>
<dbReference type="Pfam" id="PF11967">
    <property type="entry name" value="RecO_N"/>
    <property type="match status" value="1"/>
</dbReference>
<evidence type="ECO:0000313" key="5">
    <source>
        <dbReference type="EMBL" id="OGG49567.1"/>
    </source>
</evidence>
<sequence>MYQKYHTEALVLGNRELGEADRMVALFTRDFGLVRARASAIRTEHSKMRYSVQDYSRARVSLVKGRRGWRLAGAAALKLVAGDRKSISAFARIAELTIRLVHGEEKNDYLFAVLSEAHDALMREKVEAGATIEIVCVARVLYALGYLSAEALETALFTHTAFDREHVLEAEAKRDEILASINRAIAETHL</sequence>
<evidence type="ECO:0000256" key="3">
    <source>
        <dbReference type="ARBA" id="ARBA00023204"/>
    </source>
</evidence>
<dbReference type="GO" id="GO:0006310">
    <property type="term" value="P:DNA recombination"/>
    <property type="evidence" value="ECO:0007669"/>
    <property type="project" value="UniProtKB-KW"/>
</dbReference>
<reference evidence="5 6" key="1">
    <citation type="journal article" date="2016" name="Nat. Commun.">
        <title>Thousands of microbial genomes shed light on interconnected biogeochemical processes in an aquifer system.</title>
        <authorList>
            <person name="Anantharaman K."/>
            <person name="Brown C.T."/>
            <person name="Hug L.A."/>
            <person name="Sharon I."/>
            <person name="Castelle C.J."/>
            <person name="Probst A.J."/>
            <person name="Thomas B.C."/>
            <person name="Singh A."/>
            <person name="Wilkins M.J."/>
            <person name="Karaoz U."/>
            <person name="Brodie E.L."/>
            <person name="Williams K.H."/>
            <person name="Hubbard S.S."/>
            <person name="Banfield J.F."/>
        </authorList>
    </citation>
    <scope>NUCLEOTIDE SEQUENCE [LARGE SCALE GENOMIC DNA]</scope>
</reference>
<comment type="caution">
    <text evidence="5">The sequence shown here is derived from an EMBL/GenBank/DDBJ whole genome shotgun (WGS) entry which is preliminary data.</text>
</comment>
<evidence type="ECO:0000256" key="2">
    <source>
        <dbReference type="ARBA" id="ARBA00023172"/>
    </source>
</evidence>
<dbReference type="PANTHER" id="PTHR33991:SF1">
    <property type="entry name" value="DNA REPAIR PROTEIN RECO"/>
    <property type="match status" value="1"/>
</dbReference>
<name>A0A1F6CKL5_9BACT</name>
<accession>A0A1F6CKL5</accession>
<dbReference type="GO" id="GO:0043590">
    <property type="term" value="C:bacterial nucleoid"/>
    <property type="evidence" value="ECO:0007669"/>
    <property type="project" value="TreeGrafter"/>
</dbReference>
<evidence type="ECO:0000313" key="6">
    <source>
        <dbReference type="Proteomes" id="UP000176445"/>
    </source>
</evidence>
<dbReference type="Gene3D" id="2.40.50.140">
    <property type="entry name" value="Nucleic acid-binding proteins"/>
    <property type="match status" value="1"/>
</dbReference>
<organism evidence="5 6">
    <name type="scientific">Candidatus Kaiserbacteria bacterium RIFCSPHIGHO2_01_FULL_54_36b</name>
    <dbReference type="NCBI Taxonomy" id="1798483"/>
    <lineage>
        <taxon>Bacteria</taxon>
        <taxon>Candidatus Kaiseribacteriota</taxon>
    </lineage>
</organism>
<feature type="domain" description="DNA replication/recombination mediator RecO N-terminal" evidence="4">
    <location>
        <begin position="4"/>
        <end position="66"/>
    </location>
</feature>
<dbReference type="InterPro" id="IPR003717">
    <property type="entry name" value="RecO"/>
</dbReference>
<gene>
    <name evidence="5" type="ORF">A2704_07120</name>
</gene>
<proteinExistence type="predicted"/>
<evidence type="ECO:0000259" key="4">
    <source>
        <dbReference type="Pfam" id="PF11967"/>
    </source>
</evidence>
<dbReference type="InterPro" id="IPR012340">
    <property type="entry name" value="NA-bd_OB-fold"/>
</dbReference>
<dbReference type="InterPro" id="IPR022572">
    <property type="entry name" value="DNA_rep/recomb_RecO_N"/>
</dbReference>
<keyword evidence="3" id="KW-0234">DNA repair</keyword>
<dbReference type="SUPFAM" id="SSF50249">
    <property type="entry name" value="Nucleic acid-binding proteins"/>
    <property type="match status" value="1"/>
</dbReference>
<dbReference type="Proteomes" id="UP000176445">
    <property type="component" value="Unassembled WGS sequence"/>
</dbReference>
<keyword evidence="2" id="KW-0233">DNA recombination</keyword>
<dbReference type="AlphaFoldDB" id="A0A1F6CKL5"/>
<dbReference type="GO" id="GO:0006302">
    <property type="term" value="P:double-strand break repair"/>
    <property type="evidence" value="ECO:0007669"/>
    <property type="project" value="TreeGrafter"/>
</dbReference>
<dbReference type="PANTHER" id="PTHR33991">
    <property type="entry name" value="DNA REPAIR PROTEIN RECO"/>
    <property type="match status" value="1"/>
</dbReference>
<keyword evidence="1" id="KW-0227">DNA damage</keyword>
<protein>
    <recommendedName>
        <fullName evidence="4">DNA replication/recombination mediator RecO N-terminal domain-containing protein</fullName>
    </recommendedName>
</protein>